<evidence type="ECO:0000256" key="6">
    <source>
        <dbReference type="PIRSR" id="PIRSR604450-51"/>
    </source>
</evidence>
<dbReference type="GO" id="GO:0009088">
    <property type="term" value="P:threonine biosynthetic process"/>
    <property type="evidence" value="ECO:0007669"/>
    <property type="project" value="UniProtKB-UniRule"/>
</dbReference>
<comment type="similarity">
    <text evidence="2">Belongs to the threonine synthase family.</text>
</comment>
<evidence type="ECO:0000259" key="8">
    <source>
        <dbReference type="Pfam" id="PF14821"/>
    </source>
</evidence>
<dbReference type="InterPro" id="IPR004450">
    <property type="entry name" value="Thr_synthase-like"/>
</dbReference>
<dbReference type="PANTHER" id="PTHR42690:SF1">
    <property type="entry name" value="THREONINE SYNTHASE-LIKE 2"/>
    <property type="match status" value="1"/>
</dbReference>
<dbReference type="AlphaFoldDB" id="A0A8J6YWX5"/>
<dbReference type="Gene3D" id="3.40.50.1100">
    <property type="match status" value="2"/>
</dbReference>
<dbReference type="SUPFAM" id="SSF53686">
    <property type="entry name" value="Tryptophan synthase beta subunit-like PLP-dependent enzymes"/>
    <property type="match status" value="1"/>
</dbReference>
<feature type="modified residue" description="N6-(pyridoxal phosphate)lysine" evidence="6">
    <location>
        <position position="112"/>
    </location>
</feature>
<keyword evidence="10" id="KW-1185">Reference proteome</keyword>
<reference evidence="9" key="1">
    <citation type="submission" date="2020-10" db="EMBL/GenBank/DDBJ databases">
        <title>Genome sequence of the unusual species of purple photosynthetic bacteria, Phaeovibrio sulfidiphilus DSM 23193, type strain.</title>
        <authorList>
            <person name="Kyndt J.A."/>
            <person name="Meyer T.E."/>
        </authorList>
    </citation>
    <scope>NUCLEOTIDE SEQUENCE</scope>
    <source>
        <strain evidence="9">DSM 23193</strain>
    </source>
</reference>
<organism evidence="9 10">
    <name type="scientific">Phaeovibrio sulfidiphilus</name>
    <dbReference type="NCBI Taxonomy" id="1220600"/>
    <lineage>
        <taxon>Bacteria</taxon>
        <taxon>Pseudomonadati</taxon>
        <taxon>Pseudomonadota</taxon>
        <taxon>Alphaproteobacteria</taxon>
        <taxon>Rhodospirillales</taxon>
        <taxon>Rhodospirillaceae</taxon>
        <taxon>Phaeovibrio</taxon>
    </lineage>
</organism>
<dbReference type="PANTHER" id="PTHR42690">
    <property type="entry name" value="THREONINE SYNTHASE FAMILY MEMBER"/>
    <property type="match status" value="1"/>
</dbReference>
<name>A0A8J6YWX5_9PROT</name>
<dbReference type="InterPro" id="IPR029144">
    <property type="entry name" value="Thr_synth_N"/>
</dbReference>
<evidence type="ECO:0000259" key="7">
    <source>
        <dbReference type="Pfam" id="PF00291"/>
    </source>
</evidence>
<feature type="domain" description="Threonine synthase N-terminal" evidence="8">
    <location>
        <begin position="2"/>
        <end position="79"/>
    </location>
</feature>
<dbReference type="Proteomes" id="UP000631034">
    <property type="component" value="Unassembled WGS sequence"/>
</dbReference>
<evidence type="ECO:0000256" key="5">
    <source>
        <dbReference type="NCBIfam" id="TIGR00260"/>
    </source>
</evidence>
<evidence type="ECO:0000256" key="2">
    <source>
        <dbReference type="ARBA" id="ARBA00005517"/>
    </source>
</evidence>
<dbReference type="CDD" id="cd01560">
    <property type="entry name" value="Thr-synth_2"/>
    <property type="match status" value="1"/>
</dbReference>
<accession>A0A8J6YWX5</accession>
<keyword evidence="3 6" id="KW-0663">Pyridoxal phosphate</keyword>
<feature type="domain" description="Tryptophan synthase beta chain-like PALP" evidence="7">
    <location>
        <begin position="99"/>
        <end position="332"/>
    </location>
</feature>
<keyword evidence="4 9" id="KW-0456">Lyase</keyword>
<dbReference type="InterPro" id="IPR051166">
    <property type="entry name" value="Threonine_Synthase"/>
</dbReference>
<dbReference type="InterPro" id="IPR037158">
    <property type="entry name" value="Thr_synth_N_sf"/>
</dbReference>
<proteinExistence type="inferred from homology"/>
<gene>
    <name evidence="9" type="ORF">IHV25_09955</name>
</gene>
<evidence type="ECO:0000256" key="1">
    <source>
        <dbReference type="ARBA" id="ARBA00001933"/>
    </source>
</evidence>
<comment type="caution">
    <text evidence="9">The sequence shown here is derived from an EMBL/GenBank/DDBJ whole genome shotgun (WGS) entry which is preliminary data.</text>
</comment>
<dbReference type="InterPro" id="IPR001926">
    <property type="entry name" value="TrpB-like_PALP"/>
</dbReference>
<comment type="cofactor">
    <cofactor evidence="1 6">
        <name>pyridoxal 5'-phosphate</name>
        <dbReference type="ChEBI" id="CHEBI:597326"/>
    </cofactor>
</comment>
<dbReference type="Pfam" id="PF14821">
    <property type="entry name" value="Thr_synth_N"/>
    <property type="match status" value="1"/>
</dbReference>
<dbReference type="NCBIfam" id="TIGR00260">
    <property type="entry name" value="thrC"/>
    <property type="match status" value="1"/>
</dbReference>
<evidence type="ECO:0000256" key="4">
    <source>
        <dbReference type="ARBA" id="ARBA00023239"/>
    </source>
</evidence>
<evidence type="ECO:0000313" key="10">
    <source>
        <dbReference type="Proteomes" id="UP000631034"/>
    </source>
</evidence>
<evidence type="ECO:0000256" key="3">
    <source>
        <dbReference type="ARBA" id="ARBA00022898"/>
    </source>
</evidence>
<dbReference type="GO" id="GO:0004795">
    <property type="term" value="F:threonine synthase activity"/>
    <property type="evidence" value="ECO:0007669"/>
    <property type="project" value="UniProtKB-UniRule"/>
</dbReference>
<dbReference type="Pfam" id="PF00291">
    <property type="entry name" value="PALP"/>
    <property type="match status" value="1"/>
</dbReference>
<dbReference type="Gene3D" id="3.90.1380.10">
    <property type="entry name" value="Threonine synthase, N-terminal domain"/>
    <property type="match status" value="1"/>
</dbReference>
<dbReference type="Pfam" id="PF24857">
    <property type="entry name" value="THR4_C"/>
    <property type="match status" value="1"/>
</dbReference>
<dbReference type="EMBL" id="JACZHT010000009">
    <property type="protein sequence ID" value="MBE1237964.1"/>
    <property type="molecule type" value="Genomic_DNA"/>
</dbReference>
<protein>
    <recommendedName>
        <fullName evidence="5">Threonine synthase</fullName>
        <ecNumber evidence="5">4.2.3.1</ecNumber>
    </recommendedName>
</protein>
<dbReference type="RefSeq" id="WP_192534976.1">
    <property type="nucleotide sequence ID" value="NZ_JACZHT010000009.1"/>
</dbReference>
<dbReference type="EC" id="4.2.3.1" evidence="5"/>
<dbReference type="InterPro" id="IPR036052">
    <property type="entry name" value="TrpB-like_PALP_sf"/>
</dbReference>
<evidence type="ECO:0000313" key="9">
    <source>
        <dbReference type="EMBL" id="MBE1237964.1"/>
    </source>
</evidence>
<sequence length="466" mass="51726">MRYVSTRGNAPELSFDDVLLAGLAEDGGLYVPTHWPTFSDDELRDMRALSYQDLAVRLMGPFVAGSLTDDELASIVNRACESFHHPAIAPLRQIDRDDWVMELFHGPTLAFKDYALQMVGLFFDTVLERRGERVLVVGATSGDTGSAAIAALQGRKAADVVILLPRGRVSEVQRRQMTTVDSPNVEVIAIDGTFDDCQALVKALFADIPLRDDLNLAAVNSINWARVMAQTVYYFWAGLRLGAPDTPIGFSVPTGNFGNVFAGWVARQMGLPIDRLVVASNRNDILTRFFETGAMRKGIVHQTLSPSMDIQVSSNFERLLFEVLDRDGDEVARLMTRFQETGEYSIDNDLHQELLGLFRAFRLDDARTKDAMRELYDATGEILDPHSAIGVMAGREVGHRDEGTPMVALATAHPAKFPDAVREALGFEPEVPRVIRDIMDRPERITELPNDLDALKSHLRARRAAQ</sequence>